<feature type="transmembrane region" description="Helical" evidence="9">
    <location>
        <begin position="524"/>
        <end position="546"/>
    </location>
</feature>
<dbReference type="Proteomes" id="UP000000657">
    <property type="component" value="Chromosome"/>
</dbReference>
<keyword evidence="3" id="KW-0813">Transport</keyword>
<evidence type="ECO:0000256" key="7">
    <source>
        <dbReference type="ARBA" id="ARBA00023136"/>
    </source>
</evidence>
<dbReference type="KEGG" id="fal:FRAAL0353"/>
<evidence type="ECO:0000256" key="6">
    <source>
        <dbReference type="ARBA" id="ARBA00022989"/>
    </source>
</evidence>
<dbReference type="eggNOG" id="COG0477">
    <property type="taxonomic scope" value="Bacteria"/>
</dbReference>
<dbReference type="CDD" id="cd17502">
    <property type="entry name" value="MFS_Azr1_MDR_like"/>
    <property type="match status" value="1"/>
</dbReference>
<evidence type="ECO:0000256" key="1">
    <source>
        <dbReference type="ARBA" id="ARBA00004651"/>
    </source>
</evidence>
<dbReference type="InterPro" id="IPR011701">
    <property type="entry name" value="MFS"/>
</dbReference>
<feature type="transmembrane region" description="Helical" evidence="9">
    <location>
        <begin position="41"/>
        <end position="66"/>
    </location>
</feature>
<evidence type="ECO:0000256" key="8">
    <source>
        <dbReference type="SAM" id="MobiDB-lite"/>
    </source>
</evidence>
<dbReference type="HOGENOM" id="CLU_000960_2_3_11"/>
<feature type="transmembrane region" description="Helical" evidence="9">
    <location>
        <begin position="369"/>
        <end position="388"/>
    </location>
</feature>
<feature type="transmembrane region" description="Helical" evidence="9">
    <location>
        <begin position="259"/>
        <end position="282"/>
    </location>
</feature>
<dbReference type="GO" id="GO:0022857">
    <property type="term" value="F:transmembrane transporter activity"/>
    <property type="evidence" value="ECO:0007669"/>
    <property type="project" value="InterPro"/>
</dbReference>
<dbReference type="FunFam" id="1.20.1720.10:FF:000004">
    <property type="entry name" value="EmrB/QacA family drug resistance transporter"/>
    <property type="match status" value="1"/>
</dbReference>
<dbReference type="Pfam" id="PF07690">
    <property type="entry name" value="MFS_1"/>
    <property type="match status" value="1"/>
</dbReference>
<feature type="transmembrane region" description="Helical" evidence="9">
    <location>
        <begin position="78"/>
        <end position="97"/>
    </location>
</feature>
<evidence type="ECO:0000256" key="2">
    <source>
        <dbReference type="ARBA" id="ARBA00007520"/>
    </source>
</evidence>
<feature type="transmembrane region" description="Helical" evidence="9">
    <location>
        <begin position="437"/>
        <end position="458"/>
    </location>
</feature>
<sequence length="622" mass="63555">MTSTAGKATATGGSDAAGGPNAGGPNAAGPTAQGGYTHRQIMVILSGLLLGMFLAALDQTVVSTAIYRIGESLHGLTAQAWVTTAFLITSTIATPLYGKLSDLYGRKPFFLFAIAVFITGSALCTFATSMYMLAAFRAVQGIGAGGLFSLALAIVGDIIPPRERAKYQGYFMAVFGTSSVLGPVVGGALAGQDTLLGVAGWRWIFLINVPIGIGALVVVARVLHISHERREHRIDYPGALTLIVALVPLLIVAEQGREWGWGAGSSLVCYAIGLVGIAAFVVAERRAKDDALLPPRLFRNGVFAVGSAQSAIIGIGMFGGITLLPLYLQLVKGNSPTKAGLLTLPLVLGIMLLSLVAGQITSRTGRYKILPVIGSALLVVGMLLLWRLSADSSLVYVDLAMFVVGAGLGLNMQTIVLAMQNAVPPRDIGVATSSTTFFRQLGGTLGVAVFLSIVYSIVGSRITSAYADARGTAAFDAAARSHPDQLKVLGSASSGGSGSLNDTSFLGGLDPVLTHPFKSGFTEAITVAFLVGAAVLVIAFVLSLLLKEVPLRETGAAFADQPDAPGEAPAGPGTPAPSAAAAPDPSADATGQNARQSEAAAAQETAAAEAGNAEAPGPRVGG</sequence>
<dbReference type="InterPro" id="IPR020846">
    <property type="entry name" value="MFS_dom"/>
</dbReference>
<keyword evidence="6 9" id="KW-1133">Transmembrane helix</keyword>
<feature type="domain" description="Major facilitator superfamily (MFS) profile" evidence="10">
    <location>
        <begin position="44"/>
        <end position="551"/>
    </location>
</feature>
<feature type="compositionally biased region" description="Low complexity" evidence="8">
    <location>
        <begin position="598"/>
        <end position="615"/>
    </location>
</feature>
<feature type="transmembrane region" description="Helical" evidence="9">
    <location>
        <begin position="203"/>
        <end position="224"/>
    </location>
</feature>
<evidence type="ECO:0000256" key="5">
    <source>
        <dbReference type="ARBA" id="ARBA00022692"/>
    </source>
</evidence>
<dbReference type="Gene3D" id="1.20.1720.10">
    <property type="entry name" value="Multidrug resistance protein D"/>
    <property type="match status" value="1"/>
</dbReference>
<dbReference type="InterPro" id="IPR036259">
    <property type="entry name" value="MFS_trans_sf"/>
</dbReference>
<evidence type="ECO:0000313" key="11">
    <source>
        <dbReference type="EMBL" id="CAJ59029.1"/>
    </source>
</evidence>
<feature type="transmembrane region" description="Helical" evidence="9">
    <location>
        <begin position="339"/>
        <end position="357"/>
    </location>
</feature>
<dbReference type="GO" id="GO:0005886">
    <property type="term" value="C:plasma membrane"/>
    <property type="evidence" value="ECO:0007669"/>
    <property type="project" value="UniProtKB-SubCell"/>
</dbReference>
<evidence type="ECO:0000313" key="12">
    <source>
        <dbReference type="Proteomes" id="UP000000657"/>
    </source>
</evidence>
<evidence type="ECO:0000256" key="4">
    <source>
        <dbReference type="ARBA" id="ARBA00022475"/>
    </source>
</evidence>
<organism evidence="11 12">
    <name type="scientific">Frankia alni (strain DSM 45986 / CECT 9034 / ACN14a)</name>
    <dbReference type="NCBI Taxonomy" id="326424"/>
    <lineage>
        <taxon>Bacteria</taxon>
        <taxon>Bacillati</taxon>
        <taxon>Actinomycetota</taxon>
        <taxon>Actinomycetes</taxon>
        <taxon>Frankiales</taxon>
        <taxon>Frankiaceae</taxon>
        <taxon>Frankia</taxon>
    </lineage>
</organism>
<feature type="transmembrane region" description="Helical" evidence="9">
    <location>
        <begin position="302"/>
        <end position="327"/>
    </location>
</feature>
<dbReference type="AlphaFoldDB" id="Q0RTR9"/>
<dbReference type="Gene3D" id="1.20.1250.20">
    <property type="entry name" value="MFS general substrate transporter like domains"/>
    <property type="match status" value="1"/>
</dbReference>
<reference evidence="11 12" key="1">
    <citation type="journal article" date="2007" name="Genome Res.">
        <title>Genome characteristics of facultatively symbiotic Frankia sp. strains reflect host range and host plant biogeography.</title>
        <authorList>
            <person name="Normand P."/>
            <person name="Lapierre P."/>
            <person name="Tisa L.S."/>
            <person name="Gogarten J.P."/>
            <person name="Alloisio N."/>
            <person name="Bagnarol E."/>
            <person name="Bassi C.A."/>
            <person name="Berry A.M."/>
            <person name="Bickhart D.M."/>
            <person name="Choisne N."/>
            <person name="Couloux A."/>
            <person name="Cournoyer B."/>
            <person name="Cruveiller S."/>
            <person name="Daubin V."/>
            <person name="Demange N."/>
            <person name="Francino M.P."/>
            <person name="Goltsman E."/>
            <person name="Huang Y."/>
            <person name="Kopp O.R."/>
            <person name="Labarre L."/>
            <person name="Lapidus A."/>
            <person name="Lavire C."/>
            <person name="Marechal J."/>
            <person name="Martinez M."/>
            <person name="Mastronunzio J.E."/>
            <person name="Mullin B.C."/>
            <person name="Niemann J."/>
            <person name="Pujic P."/>
            <person name="Rawnsley T."/>
            <person name="Rouy Z."/>
            <person name="Schenowitz C."/>
            <person name="Sellstedt A."/>
            <person name="Tavares F."/>
            <person name="Tomkins J.P."/>
            <person name="Vallenet D."/>
            <person name="Valverde C."/>
            <person name="Wall L.G."/>
            <person name="Wang Y."/>
            <person name="Medigue C."/>
            <person name="Benson D.R."/>
        </authorList>
    </citation>
    <scope>NUCLEOTIDE SEQUENCE [LARGE SCALE GENOMIC DNA]</scope>
    <source>
        <strain evidence="12">DSM 45986 / CECT 9034 / ACN14a</strain>
    </source>
</reference>
<feature type="transmembrane region" description="Helical" evidence="9">
    <location>
        <begin position="236"/>
        <end position="253"/>
    </location>
</feature>
<feature type="transmembrane region" description="Helical" evidence="9">
    <location>
        <begin position="109"/>
        <end position="132"/>
    </location>
</feature>
<dbReference type="RefSeq" id="WP_011601610.1">
    <property type="nucleotide sequence ID" value="NC_008278.1"/>
</dbReference>
<dbReference type="InterPro" id="IPR004638">
    <property type="entry name" value="EmrB-like"/>
</dbReference>
<dbReference type="PANTHER" id="PTHR23501:SF197">
    <property type="entry name" value="COMD"/>
    <property type="match status" value="1"/>
</dbReference>
<dbReference type="PANTHER" id="PTHR23501">
    <property type="entry name" value="MAJOR FACILITATOR SUPERFAMILY"/>
    <property type="match status" value="1"/>
</dbReference>
<proteinExistence type="inferred from homology"/>
<name>Q0RTR9_FRAAA</name>
<dbReference type="NCBIfam" id="TIGR00711">
    <property type="entry name" value="efflux_EmrB"/>
    <property type="match status" value="1"/>
</dbReference>
<accession>Q0RTR9</accession>
<feature type="transmembrane region" description="Helical" evidence="9">
    <location>
        <begin position="394"/>
        <end position="417"/>
    </location>
</feature>
<evidence type="ECO:0000256" key="9">
    <source>
        <dbReference type="SAM" id="Phobius"/>
    </source>
</evidence>
<keyword evidence="7 9" id="KW-0472">Membrane</keyword>
<feature type="region of interest" description="Disordered" evidence="8">
    <location>
        <begin position="1"/>
        <end position="30"/>
    </location>
</feature>
<comment type="subcellular location">
    <subcellularLocation>
        <location evidence="1">Cell membrane</location>
        <topology evidence="1">Multi-pass membrane protein</topology>
    </subcellularLocation>
</comment>
<gene>
    <name evidence="11" type="ordered locus">FRAAL0353</name>
</gene>
<keyword evidence="4" id="KW-1003">Cell membrane</keyword>
<feature type="transmembrane region" description="Helical" evidence="9">
    <location>
        <begin position="138"/>
        <end position="159"/>
    </location>
</feature>
<evidence type="ECO:0000259" key="10">
    <source>
        <dbReference type="PROSITE" id="PS50850"/>
    </source>
</evidence>
<comment type="similarity">
    <text evidence="2">Belongs to the major facilitator superfamily. TCR/Tet family.</text>
</comment>
<keyword evidence="12" id="KW-1185">Reference proteome</keyword>
<dbReference type="EMBL" id="CT573213">
    <property type="protein sequence ID" value="CAJ59029.1"/>
    <property type="molecule type" value="Genomic_DNA"/>
</dbReference>
<evidence type="ECO:0000256" key="3">
    <source>
        <dbReference type="ARBA" id="ARBA00022448"/>
    </source>
</evidence>
<protein>
    <submittedName>
        <fullName evidence="11">Multidrug resistance protein</fullName>
    </submittedName>
</protein>
<dbReference type="SUPFAM" id="SSF103473">
    <property type="entry name" value="MFS general substrate transporter"/>
    <property type="match status" value="1"/>
</dbReference>
<feature type="region of interest" description="Disordered" evidence="8">
    <location>
        <begin position="558"/>
        <end position="622"/>
    </location>
</feature>
<keyword evidence="5 9" id="KW-0812">Transmembrane</keyword>
<feature type="transmembrane region" description="Helical" evidence="9">
    <location>
        <begin position="171"/>
        <end position="191"/>
    </location>
</feature>
<dbReference type="PROSITE" id="PS50850">
    <property type="entry name" value="MFS"/>
    <property type="match status" value="1"/>
</dbReference>
<feature type="compositionally biased region" description="Low complexity" evidence="8">
    <location>
        <begin position="559"/>
        <end position="591"/>
    </location>
</feature>